<gene>
    <name evidence="2" type="ORF">GCM10009545_01930</name>
    <name evidence="3" type="ORF">GCM10011581_25920</name>
</gene>
<dbReference type="Proteomes" id="UP001500220">
    <property type="component" value="Unassembled WGS sequence"/>
</dbReference>
<dbReference type="Proteomes" id="UP000597989">
    <property type="component" value="Unassembled WGS sequence"/>
</dbReference>
<keyword evidence="5" id="KW-1185">Reference proteome</keyword>
<dbReference type="RefSeq" id="WP_188987605.1">
    <property type="nucleotide sequence ID" value="NZ_BAAAHC010000001.1"/>
</dbReference>
<dbReference type="PROSITE" id="PS50943">
    <property type="entry name" value="HTH_CROC1"/>
    <property type="match status" value="1"/>
</dbReference>
<name>A0A917JUQ2_9PSEU</name>
<sequence length="396" mass="42781">MSTEGAELRRYRRAAGLGQGTLARLVPISQATISRYESGLQAVDPATAERLDEIVGAGGQLARAAQNQHAPAQYRAPAATGGDTELAALELARRAASSNVGSTTLAHLEAIVDDLATAYPVTPPGELASRLRTHIGHVTNLLDARVTLSEHTRLLNVGAWLSLLAATVYIDLDQQPAATAYLRTAASLAGDTGHAEITAWCYETAAWRVLTKGEYQQAVALSQAARHHAPTGSSVMIQATAQEGRAWARLGNAQETRRALGEVHRMAERLPQPDRPERHYVYDPTKAVAYTATTLAWIADPAAEAYARAVIDRLDRAENDHQRWPRRVASAHLDLGLSLLGSDRLDEAAEVTRKALESGRVAPSNYWRADEVVRAVEARGLSVAGELRETYRALCQ</sequence>
<evidence type="ECO:0000313" key="3">
    <source>
        <dbReference type="EMBL" id="GGI87690.1"/>
    </source>
</evidence>
<reference evidence="3" key="4">
    <citation type="submission" date="2020-09" db="EMBL/GenBank/DDBJ databases">
        <authorList>
            <person name="Sun Q."/>
            <person name="Zhou Y."/>
        </authorList>
    </citation>
    <scope>NUCLEOTIDE SEQUENCE</scope>
    <source>
        <strain evidence="3">CGMCC 4.7206</strain>
    </source>
</reference>
<accession>A0A917JUQ2</accession>
<dbReference type="CDD" id="cd00093">
    <property type="entry name" value="HTH_XRE"/>
    <property type="match status" value="1"/>
</dbReference>
<dbReference type="Pfam" id="PF13560">
    <property type="entry name" value="HTH_31"/>
    <property type="match status" value="1"/>
</dbReference>
<dbReference type="SUPFAM" id="SSF47413">
    <property type="entry name" value="lambda repressor-like DNA-binding domains"/>
    <property type="match status" value="1"/>
</dbReference>
<dbReference type="InterPro" id="IPR001387">
    <property type="entry name" value="Cro/C1-type_HTH"/>
</dbReference>
<reference evidence="2" key="5">
    <citation type="submission" date="2023-12" db="EMBL/GenBank/DDBJ databases">
        <authorList>
            <person name="Sun Q."/>
            <person name="Inoue M."/>
        </authorList>
    </citation>
    <scope>NUCLEOTIDE SEQUENCE</scope>
    <source>
        <strain evidence="2">JCM 10664</strain>
    </source>
</reference>
<evidence type="ECO:0000313" key="4">
    <source>
        <dbReference type="Proteomes" id="UP000597989"/>
    </source>
</evidence>
<organism evidence="3 4">
    <name type="scientific">Saccharopolyspora thermophila</name>
    <dbReference type="NCBI Taxonomy" id="89367"/>
    <lineage>
        <taxon>Bacteria</taxon>
        <taxon>Bacillati</taxon>
        <taxon>Actinomycetota</taxon>
        <taxon>Actinomycetes</taxon>
        <taxon>Pseudonocardiales</taxon>
        <taxon>Pseudonocardiaceae</taxon>
        <taxon>Saccharopolyspora</taxon>
    </lineage>
</organism>
<dbReference type="Gene3D" id="1.25.40.10">
    <property type="entry name" value="Tetratricopeptide repeat domain"/>
    <property type="match status" value="1"/>
</dbReference>
<proteinExistence type="predicted"/>
<evidence type="ECO:0000259" key="1">
    <source>
        <dbReference type="PROSITE" id="PS50943"/>
    </source>
</evidence>
<reference evidence="2" key="1">
    <citation type="journal article" date="2014" name="Int. J. Syst. Evol. Microbiol.">
        <title>Complete genome of a new Firmicutes species belonging to the dominant human colonic microbiota ('Ruminococcus bicirculans') reveals two chromosomes and a selective capacity to utilize plant glucans.</title>
        <authorList>
            <consortium name="NISC Comparative Sequencing Program"/>
            <person name="Wegmann U."/>
            <person name="Louis P."/>
            <person name="Goesmann A."/>
            <person name="Henrissat B."/>
            <person name="Duncan S.H."/>
            <person name="Flint H.J."/>
        </authorList>
    </citation>
    <scope>NUCLEOTIDE SEQUENCE</scope>
    <source>
        <strain evidence="2">JCM 10664</strain>
    </source>
</reference>
<dbReference type="Gene3D" id="1.10.260.40">
    <property type="entry name" value="lambda repressor-like DNA-binding domains"/>
    <property type="match status" value="1"/>
</dbReference>
<protein>
    <recommendedName>
        <fullName evidence="1">HTH cro/C1-type domain-containing protein</fullName>
    </recommendedName>
</protein>
<dbReference type="SUPFAM" id="SSF48452">
    <property type="entry name" value="TPR-like"/>
    <property type="match status" value="1"/>
</dbReference>
<dbReference type="EMBL" id="BMMT01000008">
    <property type="protein sequence ID" value="GGI87690.1"/>
    <property type="molecule type" value="Genomic_DNA"/>
</dbReference>
<dbReference type="InterPro" id="IPR010982">
    <property type="entry name" value="Lambda_DNA-bd_dom_sf"/>
</dbReference>
<reference evidence="5" key="3">
    <citation type="journal article" date="2019" name="Int. J. Syst. Evol. Microbiol.">
        <title>The Global Catalogue of Microorganisms (GCM) 10K type strain sequencing project: providing services to taxonomists for standard genome sequencing and annotation.</title>
        <authorList>
            <consortium name="The Broad Institute Genomics Platform"/>
            <consortium name="The Broad Institute Genome Sequencing Center for Infectious Disease"/>
            <person name="Wu L."/>
            <person name="Ma J."/>
        </authorList>
    </citation>
    <scope>NUCLEOTIDE SEQUENCE [LARGE SCALE GENOMIC DNA]</scope>
    <source>
        <strain evidence="5">JCM 10664</strain>
    </source>
</reference>
<evidence type="ECO:0000313" key="2">
    <source>
        <dbReference type="EMBL" id="GAA0503832.1"/>
    </source>
</evidence>
<reference evidence="3 4" key="2">
    <citation type="journal article" date="2014" name="Int. J. Syst. Evol. Microbiol.">
        <title>Complete genome sequence of Corynebacterium casei LMG S-19264T (=DSM 44701T), isolated from a smear-ripened cheese.</title>
        <authorList>
            <consortium name="US DOE Joint Genome Institute (JGI-PGF)"/>
            <person name="Walter F."/>
            <person name="Albersmeier A."/>
            <person name="Kalinowski J."/>
            <person name="Ruckert C."/>
        </authorList>
    </citation>
    <scope>NUCLEOTIDE SEQUENCE [LARGE SCALE GENOMIC DNA]</scope>
    <source>
        <strain evidence="3 4">CGMCC 4.7206</strain>
    </source>
</reference>
<dbReference type="InterPro" id="IPR011990">
    <property type="entry name" value="TPR-like_helical_dom_sf"/>
</dbReference>
<dbReference type="GO" id="GO:0003677">
    <property type="term" value="F:DNA binding"/>
    <property type="evidence" value="ECO:0007669"/>
    <property type="project" value="InterPro"/>
</dbReference>
<dbReference type="AlphaFoldDB" id="A0A917JUQ2"/>
<evidence type="ECO:0000313" key="5">
    <source>
        <dbReference type="Proteomes" id="UP001500220"/>
    </source>
</evidence>
<comment type="caution">
    <text evidence="3">The sequence shown here is derived from an EMBL/GenBank/DDBJ whole genome shotgun (WGS) entry which is preliminary data.</text>
</comment>
<dbReference type="EMBL" id="BAAAHC010000001">
    <property type="protein sequence ID" value="GAA0503832.1"/>
    <property type="molecule type" value="Genomic_DNA"/>
</dbReference>
<feature type="domain" description="HTH cro/C1-type" evidence="1">
    <location>
        <begin position="8"/>
        <end position="51"/>
    </location>
</feature>
<dbReference type="SMART" id="SM00530">
    <property type="entry name" value="HTH_XRE"/>
    <property type="match status" value="1"/>
</dbReference>